<accession>A0A8J7DBG5</accession>
<evidence type="ECO:0000313" key="2">
    <source>
        <dbReference type="Proteomes" id="UP000636505"/>
    </source>
</evidence>
<reference evidence="1" key="1">
    <citation type="submission" date="2020-10" db="EMBL/GenBank/DDBJ databases">
        <authorList>
            <person name="Castelo-Branco R."/>
            <person name="Eusebio N."/>
            <person name="Adriana R."/>
            <person name="Vieira A."/>
            <person name="Brugerolle De Fraissinette N."/>
            <person name="Rezende De Castro R."/>
            <person name="Schneider M.P."/>
            <person name="Vasconcelos V."/>
            <person name="Leao P.N."/>
        </authorList>
    </citation>
    <scope>NUCLEOTIDE SEQUENCE</scope>
    <source>
        <strain evidence="1">LEGE 07310</strain>
    </source>
</reference>
<proteinExistence type="predicted"/>
<evidence type="ECO:0000313" key="1">
    <source>
        <dbReference type="EMBL" id="MBE9077707.1"/>
    </source>
</evidence>
<comment type="caution">
    <text evidence="1">The sequence shown here is derived from an EMBL/GenBank/DDBJ whole genome shotgun (WGS) entry which is preliminary data.</text>
</comment>
<dbReference type="Proteomes" id="UP000636505">
    <property type="component" value="Unassembled WGS sequence"/>
</dbReference>
<dbReference type="RefSeq" id="WP_193906744.1">
    <property type="nucleotide sequence ID" value="NZ_JADEXG010000020.1"/>
</dbReference>
<gene>
    <name evidence="1" type="ORF">IQ241_10430</name>
</gene>
<protein>
    <submittedName>
        <fullName evidence="1">Uncharacterized protein</fullName>
    </submittedName>
</protein>
<keyword evidence="2" id="KW-1185">Reference proteome</keyword>
<sequence length="108" mass="12167">MRIRIIDQADSRFSLSPEAQTALFALLTSESFCAQVCQETGASQVEFTHKLFKPVPYTTATPKGMAAEFEPYHESPDYAVINVPPTFMFKAKIFSPNRLCAIYRKVAR</sequence>
<dbReference type="EMBL" id="JADEXG010000020">
    <property type="protein sequence ID" value="MBE9077707.1"/>
    <property type="molecule type" value="Genomic_DNA"/>
</dbReference>
<dbReference type="AlphaFoldDB" id="A0A8J7DBG5"/>
<organism evidence="1 2">
    <name type="scientific">Vasconcelosia minhoensis LEGE 07310</name>
    <dbReference type="NCBI Taxonomy" id="915328"/>
    <lineage>
        <taxon>Bacteria</taxon>
        <taxon>Bacillati</taxon>
        <taxon>Cyanobacteriota</taxon>
        <taxon>Cyanophyceae</taxon>
        <taxon>Nodosilineales</taxon>
        <taxon>Cymatolegaceae</taxon>
        <taxon>Vasconcelosia</taxon>
        <taxon>Vasconcelosia minhoensis</taxon>
    </lineage>
</organism>
<name>A0A8J7DBG5_9CYAN</name>